<name>A0A1Y0HTH6_CELCE</name>
<protein>
    <recommendedName>
        <fullName evidence="4">Glycosyltransferase</fullName>
    </recommendedName>
</protein>
<proteinExistence type="predicted"/>
<feature type="compositionally biased region" description="Basic and acidic residues" evidence="1">
    <location>
        <begin position="524"/>
        <end position="536"/>
    </location>
</feature>
<dbReference type="AlphaFoldDB" id="A0A1Y0HTH6"/>
<dbReference type="OrthoDB" id="5084266at2"/>
<dbReference type="RefSeq" id="WP_087470518.1">
    <property type="nucleotide sequence ID" value="NZ_CP021383.1"/>
</dbReference>
<sequence>MTARGTTPPVQDALARPALVSDALVSDAPVSDAPVRDVLVRGVPGTGAVPRTATGPGTDASEPVLSVVVMHHPARGDVSDLVAACAPLDVRVVEDPDPDGPPSPLRTAKRAWAAVAPGATHHLVLQDDVTPVPGFAELVLRAVRARDRHAVALYSNWNSPRNAYLVRAAAVAGQAWAPLGHDEWVPTLGLVLPAEGALRLAAHLATLPDDERDDDEAVVTFCAREGYPVVATLPHLLEHGDGPSLAGNDAHGARHATVPAGDAVDPDAWDRPGLDREPARAPATARPVAVTLERSRCTLRVLRPGAGEPLEHPFGWGWDAWSWWLGVDPAAVAHDVSVLVAGASPELHRVSRDALLELGAACWLLGHDVARSDWPPPAGPDAPAHRAAAVRTWVLSGLLPADRPEDLVDELVAFGLDALLAGETWTGTPSNPGLRAGSTPGSPTTPGSAPVVGAGASDGAAIDQVALAAARLLGERDAEVVCRAAGPAVPVRVVVHDCPACGARAEDAVRRLTAQVDLDGAAEHRVAGTDEHRIAGTDDAAGAGGTPSGPSDRPVTPLIPEALDVPDAGAARETPDGRSGRAVVEILACEHVEPRGLLGVDPGRRYVSRGLWAARRVVPAPPGAMTGEPHRTTAHPSAAAHLTAAAAPVPLTDADAAHLTAAGAPVSLTDADTAHLTAAEVLVALAAADAAHVLPVAARVDGDAPGRASLAALGLQHAPGPAQRYADLHAEVRLARAVELL</sequence>
<feature type="region of interest" description="Disordered" evidence="1">
    <location>
        <begin position="524"/>
        <end position="560"/>
    </location>
</feature>
<reference evidence="2 3" key="1">
    <citation type="submission" date="2017-05" db="EMBL/GenBank/DDBJ databases">
        <authorList>
            <person name="Song R."/>
            <person name="Chenine A.L."/>
            <person name="Ruprecht R.M."/>
        </authorList>
    </citation>
    <scope>NUCLEOTIDE SEQUENCE [LARGE SCALE GENOMIC DNA]</scope>
    <source>
        <strain evidence="2 3">PSBB019</strain>
    </source>
</reference>
<dbReference type="EMBL" id="CP021383">
    <property type="protein sequence ID" value="ARU51478.1"/>
    <property type="molecule type" value="Genomic_DNA"/>
</dbReference>
<evidence type="ECO:0000313" key="3">
    <source>
        <dbReference type="Proteomes" id="UP000196228"/>
    </source>
</evidence>
<dbReference type="Proteomes" id="UP000196228">
    <property type="component" value="Chromosome"/>
</dbReference>
<feature type="region of interest" description="Disordered" evidence="1">
    <location>
        <begin position="427"/>
        <end position="452"/>
    </location>
</feature>
<evidence type="ECO:0008006" key="4">
    <source>
        <dbReference type="Google" id="ProtNLM"/>
    </source>
</evidence>
<evidence type="ECO:0000313" key="2">
    <source>
        <dbReference type="EMBL" id="ARU51478.1"/>
    </source>
</evidence>
<accession>A0A1Y0HTH6</accession>
<evidence type="ECO:0000256" key="1">
    <source>
        <dbReference type="SAM" id="MobiDB-lite"/>
    </source>
</evidence>
<gene>
    <name evidence="2" type="ORF">CBR64_08285</name>
</gene>
<dbReference type="KEGG" id="cceu:CBR64_08285"/>
<organism evidence="2 3">
    <name type="scientific">Cellulosimicrobium cellulans</name>
    <name type="common">Arthrobacter luteus</name>
    <dbReference type="NCBI Taxonomy" id="1710"/>
    <lineage>
        <taxon>Bacteria</taxon>
        <taxon>Bacillati</taxon>
        <taxon>Actinomycetota</taxon>
        <taxon>Actinomycetes</taxon>
        <taxon>Micrococcales</taxon>
        <taxon>Promicromonosporaceae</taxon>
        <taxon>Cellulosimicrobium</taxon>
    </lineage>
</organism>
<feature type="compositionally biased region" description="Low complexity" evidence="1">
    <location>
        <begin position="437"/>
        <end position="448"/>
    </location>
</feature>